<evidence type="ECO:0000313" key="2">
    <source>
        <dbReference type="EMBL" id="SHH52044.1"/>
    </source>
</evidence>
<organism evidence="2 3">
    <name type="scientific">Virgibacillus chiguensis</name>
    <dbReference type="NCBI Taxonomy" id="411959"/>
    <lineage>
        <taxon>Bacteria</taxon>
        <taxon>Bacillati</taxon>
        <taxon>Bacillota</taxon>
        <taxon>Bacilli</taxon>
        <taxon>Bacillales</taxon>
        <taxon>Bacillaceae</taxon>
        <taxon>Virgibacillus</taxon>
    </lineage>
</organism>
<dbReference type="InterPro" id="IPR052785">
    <property type="entry name" value="Enterotoxin_cmpnt"/>
</dbReference>
<dbReference type="EMBL" id="FQXD01000008">
    <property type="protein sequence ID" value="SHH52044.1"/>
    <property type="molecule type" value="Genomic_DNA"/>
</dbReference>
<dbReference type="Pfam" id="PF05791">
    <property type="entry name" value="Bacillus_HBL"/>
    <property type="match status" value="1"/>
</dbReference>
<reference evidence="3" key="1">
    <citation type="submission" date="2016-11" db="EMBL/GenBank/DDBJ databases">
        <authorList>
            <person name="Varghese N."/>
            <person name="Submissions S."/>
        </authorList>
    </citation>
    <scope>NUCLEOTIDE SEQUENCE [LARGE SCALE GENOMIC DNA]</scope>
    <source>
        <strain evidence="3">CGMCC 1.6496</strain>
    </source>
</reference>
<evidence type="ECO:0000256" key="1">
    <source>
        <dbReference type="SAM" id="Coils"/>
    </source>
</evidence>
<accession>A0A1M5TMV9</accession>
<dbReference type="Proteomes" id="UP000184079">
    <property type="component" value="Unassembled WGS sequence"/>
</dbReference>
<dbReference type="SUPFAM" id="SSF58100">
    <property type="entry name" value="Bacterial hemolysins"/>
    <property type="match status" value="1"/>
</dbReference>
<dbReference type="OrthoDB" id="2925033at2"/>
<dbReference type="PANTHER" id="PTHR38443">
    <property type="match status" value="1"/>
</dbReference>
<dbReference type="Gene3D" id="1.20.1170.10">
    <property type="match status" value="1"/>
</dbReference>
<dbReference type="PANTHER" id="PTHR38443:SF2">
    <property type="entry name" value="NON-HEMOLYTIC ENTEROTOXIN LYTIC COMPONENT L1"/>
    <property type="match status" value="1"/>
</dbReference>
<gene>
    <name evidence="2" type="ORF">SAMN05421807_10872</name>
</gene>
<dbReference type="InterPro" id="IPR008414">
    <property type="entry name" value="HBL"/>
</dbReference>
<keyword evidence="3" id="KW-1185">Reference proteome</keyword>
<keyword evidence="1" id="KW-0175">Coiled coil</keyword>
<dbReference type="CDD" id="cd22653">
    <property type="entry name" value="ClyA_HblB-like"/>
    <property type="match status" value="1"/>
</dbReference>
<dbReference type="GO" id="GO:0016020">
    <property type="term" value="C:membrane"/>
    <property type="evidence" value="ECO:0007669"/>
    <property type="project" value="InterPro"/>
</dbReference>
<feature type="coiled-coil region" evidence="1">
    <location>
        <begin position="242"/>
        <end position="276"/>
    </location>
</feature>
<name>A0A1M5TMV9_9BACI</name>
<dbReference type="RefSeq" id="WP_073008675.1">
    <property type="nucleotide sequence ID" value="NZ_FQXD01000008.1"/>
</dbReference>
<sequence length="352" mass="40047">MQTKVIKQIWICSILTIFLVTYSLPQTMIYAAEQTETMKPDSEKIIKNLEELATSIASIDSYATTIQNEPKPNLTNLNSVSNELKRNINNNFADAKNNATYWTSSLKPSMNTFLDSIGHFNDVFQESHSALLAALENKDKEKIRAEVERLNNNIVRQSENAERLVKNLTQFRDDVTEDTQRFKNNSNQLDVQAISSSKADIPLLKRKINYYNDVIDNTDYRIAAGSLACASLIGCIWGGIEIDNATSDKRDAEYQIDKLKAKIDGIEKEIATITDIQSKLTNMVQKIDTAIDSIQNLTNYWYLMNSKYQNLLDDVRILNPAELDLLREDMQIASKSWEQIKQFAKNLAQALK</sequence>
<proteinExistence type="predicted"/>
<dbReference type="AlphaFoldDB" id="A0A1M5TMV9"/>
<evidence type="ECO:0000313" key="3">
    <source>
        <dbReference type="Proteomes" id="UP000184079"/>
    </source>
</evidence>
<protein>
    <submittedName>
        <fullName evidence="2">Non-hemolytic enterotoxin B/C</fullName>
    </submittedName>
</protein>
<feature type="coiled-coil region" evidence="1">
    <location>
        <begin position="133"/>
        <end position="167"/>
    </location>
</feature>